<keyword evidence="1" id="KW-0472">Membrane</keyword>
<accession>Q1N323</accession>
<dbReference type="EMBL" id="AAQH01000006">
    <property type="protein sequence ID" value="EAT12496.1"/>
    <property type="molecule type" value="Genomic_DNA"/>
</dbReference>
<dbReference type="HOGENOM" id="CLU_1783095_0_0_6"/>
<organism evidence="2 3">
    <name type="scientific">Bermanella marisrubri</name>
    <dbReference type="NCBI Taxonomy" id="207949"/>
    <lineage>
        <taxon>Bacteria</taxon>
        <taxon>Pseudomonadati</taxon>
        <taxon>Pseudomonadota</taxon>
        <taxon>Gammaproteobacteria</taxon>
        <taxon>Oceanospirillales</taxon>
        <taxon>Oceanospirillaceae</taxon>
        <taxon>Bermanella</taxon>
    </lineage>
</organism>
<evidence type="ECO:0000256" key="1">
    <source>
        <dbReference type="SAM" id="Phobius"/>
    </source>
</evidence>
<gene>
    <name evidence="2" type="ORF">RED65_06363</name>
</gene>
<feature type="transmembrane region" description="Helical" evidence="1">
    <location>
        <begin position="22"/>
        <end position="55"/>
    </location>
</feature>
<keyword evidence="3" id="KW-1185">Reference proteome</keyword>
<dbReference type="Proteomes" id="UP000004263">
    <property type="component" value="Unassembled WGS sequence"/>
</dbReference>
<keyword evidence="1" id="KW-0812">Transmembrane</keyword>
<protein>
    <submittedName>
        <fullName evidence="2">Uncharacterized protein</fullName>
    </submittedName>
</protein>
<evidence type="ECO:0000313" key="3">
    <source>
        <dbReference type="Proteomes" id="UP000004263"/>
    </source>
</evidence>
<dbReference type="RefSeq" id="WP_007016097.1">
    <property type="nucleotide sequence ID" value="NZ_AAQH01000006.1"/>
</dbReference>
<name>Q1N323_9GAMM</name>
<sequence>MSDTDILIEAPKPTHNDLAPMYFYVTLLSLFGIPLLFIAFPAGFMLTFGALIVFLYFYTRISAVYEAFKIEDDYLQVIKGKRAIWKGSAKDIESVDVDTFSEYQAERGITMVVFYFKNGTSWSFSYTNYQNEQLKKIKSIIESIN</sequence>
<dbReference type="STRING" id="207949.RED65_06363"/>
<dbReference type="AlphaFoldDB" id="Q1N323"/>
<evidence type="ECO:0000313" key="2">
    <source>
        <dbReference type="EMBL" id="EAT12496.1"/>
    </source>
</evidence>
<reference evidence="2 3" key="1">
    <citation type="submission" date="2006-03" db="EMBL/GenBank/DDBJ databases">
        <authorList>
            <person name="Pinhassi J."/>
            <person name="Pedros-Alio C."/>
            <person name="Ferriera S."/>
            <person name="Johnson J."/>
            <person name="Kravitz S."/>
            <person name="Halpern A."/>
            <person name="Remington K."/>
            <person name="Beeson K."/>
            <person name="Tran B."/>
            <person name="Rogers Y.-H."/>
            <person name="Friedman R."/>
            <person name="Venter J.C."/>
        </authorList>
    </citation>
    <scope>NUCLEOTIDE SEQUENCE [LARGE SCALE GENOMIC DNA]</scope>
    <source>
        <strain evidence="2 3">RED65</strain>
    </source>
</reference>
<comment type="caution">
    <text evidence="2">The sequence shown here is derived from an EMBL/GenBank/DDBJ whole genome shotgun (WGS) entry which is preliminary data.</text>
</comment>
<keyword evidence="1" id="KW-1133">Transmembrane helix</keyword>
<proteinExistence type="predicted"/>